<evidence type="ECO:0000313" key="3">
    <source>
        <dbReference type="Proteomes" id="UP001595665"/>
    </source>
</evidence>
<accession>A0ABV7PMY6</accession>
<dbReference type="RefSeq" id="WP_379736384.1">
    <property type="nucleotide sequence ID" value="NZ_JBHRVV010000001.1"/>
</dbReference>
<reference evidence="3" key="1">
    <citation type="journal article" date="2019" name="Int. J. Syst. Evol. Microbiol.">
        <title>The Global Catalogue of Microorganisms (GCM) 10K type strain sequencing project: providing services to taxonomists for standard genome sequencing and annotation.</title>
        <authorList>
            <consortium name="The Broad Institute Genomics Platform"/>
            <consortium name="The Broad Institute Genome Sequencing Center for Infectious Disease"/>
            <person name="Wu L."/>
            <person name="Ma J."/>
        </authorList>
    </citation>
    <scope>NUCLEOTIDE SEQUENCE [LARGE SCALE GENOMIC DNA]</scope>
    <source>
        <strain evidence="3">CCM 7480</strain>
    </source>
</reference>
<name>A0ABV7PMY6_9BURK</name>
<keyword evidence="3" id="KW-1185">Reference proteome</keyword>
<keyword evidence="1" id="KW-1133">Transmembrane helix</keyword>
<feature type="transmembrane region" description="Helical" evidence="1">
    <location>
        <begin position="130"/>
        <end position="150"/>
    </location>
</feature>
<proteinExistence type="predicted"/>
<keyword evidence="1" id="KW-0812">Transmembrane</keyword>
<dbReference type="Proteomes" id="UP001595665">
    <property type="component" value="Unassembled WGS sequence"/>
</dbReference>
<organism evidence="2 3">
    <name type="scientific">Massilia haematophila</name>
    <dbReference type="NCBI Taxonomy" id="457923"/>
    <lineage>
        <taxon>Bacteria</taxon>
        <taxon>Pseudomonadati</taxon>
        <taxon>Pseudomonadota</taxon>
        <taxon>Betaproteobacteria</taxon>
        <taxon>Burkholderiales</taxon>
        <taxon>Oxalobacteraceae</taxon>
        <taxon>Telluria group</taxon>
        <taxon>Massilia</taxon>
    </lineage>
</organism>
<dbReference type="EMBL" id="JBHRVV010000001">
    <property type="protein sequence ID" value="MFC3459756.1"/>
    <property type="molecule type" value="Genomic_DNA"/>
</dbReference>
<sequence>MGILGLIGLLFAVGGFSVMSKTSRILLVILLGGSLYYWQSISAVFHGGNGPDLGELKIAMTLLSANIGGFVLGSVLGVAKRSSTNELHYQERKKAIFTFLVKWGIIYAIYSFVGGKVIDLISGEDGMGWLFMRVWGIYGFVALIIIWLVLKNTSKNRSRVKS</sequence>
<gene>
    <name evidence="2" type="ORF">ACFOPH_16095</name>
</gene>
<feature type="transmembrane region" description="Helical" evidence="1">
    <location>
        <begin position="58"/>
        <end position="79"/>
    </location>
</feature>
<evidence type="ECO:0000313" key="2">
    <source>
        <dbReference type="EMBL" id="MFC3459756.1"/>
    </source>
</evidence>
<feature type="transmembrane region" description="Helical" evidence="1">
    <location>
        <begin position="99"/>
        <end position="118"/>
    </location>
</feature>
<comment type="caution">
    <text evidence="2">The sequence shown here is derived from an EMBL/GenBank/DDBJ whole genome shotgun (WGS) entry which is preliminary data.</text>
</comment>
<keyword evidence="1" id="KW-0472">Membrane</keyword>
<protein>
    <submittedName>
        <fullName evidence="2">Uncharacterized protein</fullName>
    </submittedName>
</protein>
<evidence type="ECO:0000256" key="1">
    <source>
        <dbReference type="SAM" id="Phobius"/>
    </source>
</evidence>